<dbReference type="EMBL" id="UGNY01000001">
    <property type="protein sequence ID" value="STX39445.1"/>
    <property type="molecule type" value="Genomic_DNA"/>
</dbReference>
<keyword evidence="4" id="KW-0671">Queuosine biosynthesis</keyword>
<dbReference type="EMBL" id="UASS01000022">
    <property type="protein sequence ID" value="SPX61706.1"/>
    <property type="molecule type" value="Genomic_DNA"/>
</dbReference>
<dbReference type="PANTHER" id="PTHR46499:SF1">
    <property type="entry name" value="QUEUINE TRNA-RIBOSYLTRANSFERASE"/>
    <property type="match status" value="1"/>
</dbReference>
<evidence type="ECO:0000313" key="9">
    <source>
        <dbReference type="Proteomes" id="UP000254033"/>
    </source>
</evidence>
<dbReference type="GO" id="GO:0005829">
    <property type="term" value="C:cytosol"/>
    <property type="evidence" value="ECO:0007669"/>
    <property type="project" value="TreeGrafter"/>
</dbReference>
<evidence type="ECO:0000313" key="7">
    <source>
        <dbReference type="EMBL" id="STX39445.1"/>
    </source>
</evidence>
<keyword evidence="1 6" id="KW-0328">Glycosyltransferase</keyword>
<dbReference type="GO" id="GO:0008479">
    <property type="term" value="F:tRNA-guanosine(34) queuine transglycosylase activity"/>
    <property type="evidence" value="ECO:0007669"/>
    <property type="project" value="InterPro"/>
</dbReference>
<dbReference type="EC" id="2.4.2.29" evidence="6"/>
<proteinExistence type="predicted"/>
<dbReference type="GO" id="GO:0008616">
    <property type="term" value="P:tRNA queuosine(34) biosynthetic process"/>
    <property type="evidence" value="ECO:0007669"/>
    <property type="project" value="UniProtKB-KW"/>
</dbReference>
<protein>
    <submittedName>
        <fullName evidence="6">Queuine/archaeosine tRNA-ribosyltransferase</fullName>
        <ecNumber evidence="6">2.4.2.29</ecNumber>
    </submittedName>
</protein>
<dbReference type="Gene3D" id="3.20.20.105">
    <property type="entry name" value="Queuine tRNA-ribosyltransferase-like"/>
    <property type="match status" value="1"/>
</dbReference>
<keyword evidence="3" id="KW-0819">tRNA processing</keyword>
<evidence type="ECO:0000256" key="1">
    <source>
        <dbReference type="ARBA" id="ARBA00022676"/>
    </source>
</evidence>
<dbReference type="NCBIfam" id="TIGR00449">
    <property type="entry name" value="tgt_general"/>
    <property type="match status" value="1"/>
</dbReference>
<dbReference type="Pfam" id="PF01702">
    <property type="entry name" value="TGT"/>
    <property type="match status" value="1"/>
</dbReference>
<evidence type="ECO:0000256" key="4">
    <source>
        <dbReference type="ARBA" id="ARBA00022785"/>
    </source>
</evidence>
<dbReference type="Proteomes" id="UP000251942">
    <property type="component" value="Unassembled WGS sequence"/>
</dbReference>
<keyword evidence="2 6" id="KW-0808">Transferase</keyword>
<sequence length="401" mass="45154">MRPLGYHRTPLQSIKQAMTNKFHCEVLKNYPFNKARVTRVNTPHGDFVTPVFMPVGTRAGVNNMTPRELQEAGSQIILGGNTYHMLCAPGMEIIEQAGGMHRFMGWQGPMLTDSGGFQVFSLSKNKEICTIDEEGAHFKLPGTQRLIHMTPEMSLETQKIIGADIIMAFDQCTPDSCSREEVQRIMVRTHRWLKQSIAYHQQYPNSRYGASQALFGIVQGGIYEELRRESADFVSSMHTDGIAIGGETVGFDMPTTVEIIRWVREYLPENKPRYTMGVGMSPQDLLDVVAEGIDMFDCVAPTRNARHGALYCGELLPEGQWLRFVSSYENERIQIKKACFADDTSPVMASCLCYTCRNHSRAFLHHLSKQKANLFTALASIHNIHVMHDVCAKMRDLILAS</sequence>
<evidence type="ECO:0000256" key="2">
    <source>
        <dbReference type="ARBA" id="ARBA00022679"/>
    </source>
</evidence>
<dbReference type="InterPro" id="IPR002616">
    <property type="entry name" value="tRNA_ribo_trans-like"/>
</dbReference>
<dbReference type="PANTHER" id="PTHR46499">
    <property type="entry name" value="QUEUINE TRNA-RIBOSYLTRANSFERASE"/>
    <property type="match status" value="1"/>
</dbReference>
<evidence type="ECO:0000259" key="5">
    <source>
        <dbReference type="Pfam" id="PF01702"/>
    </source>
</evidence>
<dbReference type="NCBIfam" id="TIGR00430">
    <property type="entry name" value="Q_tRNA_tgt"/>
    <property type="match status" value="1"/>
</dbReference>
<dbReference type="AlphaFoldDB" id="A0A2X1QU92"/>
<gene>
    <name evidence="6" type="primary">tgt_1</name>
    <name evidence="7" type="synonym">tgt_2</name>
    <name evidence="7" type="ORF">NCTC11978_02644</name>
    <name evidence="6" type="ORF">NCTC12022_02454</name>
</gene>
<dbReference type="Proteomes" id="UP000254033">
    <property type="component" value="Unassembled WGS sequence"/>
</dbReference>
<dbReference type="SUPFAM" id="SSF51713">
    <property type="entry name" value="tRNA-guanine transglycosylase"/>
    <property type="match status" value="1"/>
</dbReference>
<reference evidence="8 9" key="1">
    <citation type="submission" date="2018-06" db="EMBL/GenBank/DDBJ databases">
        <authorList>
            <consortium name="Pathogen Informatics"/>
            <person name="Doyle S."/>
        </authorList>
    </citation>
    <scope>NUCLEOTIDE SEQUENCE [LARGE SCALE GENOMIC DNA]</scope>
    <source>
        <strain evidence="7 9">NCTC11978</strain>
        <strain evidence="6 8">NCTC12022</strain>
    </source>
</reference>
<name>A0A2X1QU92_9GAMM</name>
<dbReference type="InterPro" id="IPR004803">
    <property type="entry name" value="TGT"/>
</dbReference>
<evidence type="ECO:0000313" key="8">
    <source>
        <dbReference type="Proteomes" id="UP000251942"/>
    </source>
</evidence>
<evidence type="ECO:0000256" key="3">
    <source>
        <dbReference type="ARBA" id="ARBA00022694"/>
    </source>
</evidence>
<dbReference type="InterPro" id="IPR036511">
    <property type="entry name" value="TGT-like_sf"/>
</dbReference>
<organism evidence="6 8">
    <name type="scientific">Legionella feeleii</name>
    <dbReference type="NCBI Taxonomy" id="453"/>
    <lineage>
        <taxon>Bacteria</taxon>
        <taxon>Pseudomonadati</taxon>
        <taxon>Pseudomonadota</taxon>
        <taxon>Gammaproteobacteria</taxon>
        <taxon>Legionellales</taxon>
        <taxon>Legionellaceae</taxon>
        <taxon>Legionella</taxon>
    </lineage>
</organism>
<dbReference type="InterPro" id="IPR050076">
    <property type="entry name" value="ArchSynthase1/Queuine_TRR"/>
</dbReference>
<accession>A0A2X1QU92</accession>
<feature type="domain" description="tRNA-guanine(15) transglycosylase-like" evidence="5">
    <location>
        <begin position="34"/>
        <end position="399"/>
    </location>
</feature>
<evidence type="ECO:0000313" key="6">
    <source>
        <dbReference type="EMBL" id="SPX61706.1"/>
    </source>
</evidence>